<proteinExistence type="predicted"/>
<evidence type="ECO:0000313" key="2">
    <source>
        <dbReference type="EMBL" id="KRX07023.1"/>
    </source>
</evidence>
<gene>
    <name evidence="2" type="ORF">PPERSA_07186</name>
</gene>
<organism evidence="2 3">
    <name type="scientific">Pseudocohnilembus persalinus</name>
    <name type="common">Ciliate</name>
    <dbReference type="NCBI Taxonomy" id="266149"/>
    <lineage>
        <taxon>Eukaryota</taxon>
        <taxon>Sar</taxon>
        <taxon>Alveolata</taxon>
        <taxon>Ciliophora</taxon>
        <taxon>Intramacronucleata</taxon>
        <taxon>Oligohymenophorea</taxon>
        <taxon>Scuticociliatia</taxon>
        <taxon>Philasterida</taxon>
        <taxon>Pseudocohnilembidae</taxon>
        <taxon>Pseudocohnilembus</taxon>
    </lineage>
</organism>
<dbReference type="InParanoid" id="A0A0V0QXF8"/>
<name>A0A0V0QXF8_PSEPJ</name>
<dbReference type="Proteomes" id="UP000054937">
    <property type="component" value="Unassembled WGS sequence"/>
</dbReference>
<dbReference type="EMBL" id="LDAU01000090">
    <property type="protein sequence ID" value="KRX07023.1"/>
    <property type="molecule type" value="Genomic_DNA"/>
</dbReference>
<protein>
    <submittedName>
        <fullName evidence="2">Uncharacterized protein</fullName>
    </submittedName>
</protein>
<keyword evidence="3" id="KW-1185">Reference proteome</keyword>
<accession>A0A0V0QXF8</accession>
<evidence type="ECO:0000256" key="1">
    <source>
        <dbReference type="SAM" id="MobiDB-lite"/>
    </source>
</evidence>
<comment type="caution">
    <text evidence="2">The sequence shown here is derived from an EMBL/GenBank/DDBJ whole genome shotgun (WGS) entry which is preliminary data.</text>
</comment>
<evidence type="ECO:0000313" key="3">
    <source>
        <dbReference type="Proteomes" id="UP000054937"/>
    </source>
</evidence>
<sequence>MAQPKNMFEIDQNIMLKFFYILSIQYEFPQFIGVFIDYPYQGEVVNTDDNLDNFNLFEDIYKDKKTNKYKAINLCKDITQNSYNELVIGNCELVKYAILFILKNEKYYADIQHPEISFFQKYCTSIKAVPGDLEQKVWSYDSLAKINDLYRIGLKTNNFLEHIQYNEIQRVWDFIKNHDSSTGQDYLNYERFLQFIQINSPVSNLLNCHCYKNEHQWFQNKNNQCSEQLIQKTQLRIQIPIKERLKQYQNIMFENDQKFNQVTGIGFTLYFDQLKYMGIIFVMLVLTNGTFEVLNNSYYGHNCIDKPNSVYDCENAKLGLSITAEREEELVQIQLLQDIYTFIENNIYSKYCILNQDFPELIEKELCFIVKISDNNYTAFITLKYQEQKVIFLHRKKKWFDKLFCFFQTKDDEISLIDKEQYPNLEILDYVLLKQNKFVRDEQQINTIKLQKKGTSAVSQINSMGMSKSPKDNSYRFQQKCG</sequence>
<reference evidence="2 3" key="1">
    <citation type="journal article" date="2015" name="Sci. Rep.">
        <title>Genome of the facultative scuticociliatosis pathogen Pseudocohnilembus persalinus provides insight into its virulence through horizontal gene transfer.</title>
        <authorList>
            <person name="Xiong J."/>
            <person name="Wang G."/>
            <person name="Cheng J."/>
            <person name="Tian M."/>
            <person name="Pan X."/>
            <person name="Warren A."/>
            <person name="Jiang C."/>
            <person name="Yuan D."/>
            <person name="Miao W."/>
        </authorList>
    </citation>
    <scope>NUCLEOTIDE SEQUENCE [LARGE SCALE GENOMIC DNA]</scope>
    <source>
        <strain evidence="2">36N120E</strain>
    </source>
</reference>
<dbReference type="AlphaFoldDB" id="A0A0V0QXF8"/>
<feature type="region of interest" description="Disordered" evidence="1">
    <location>
        <begin position="462"/>
        <end position="482"/>
    </location>
</feature>